<dbReference type="PANTHER" id="PTHR42709:SF6">
    <property type="entry name" value="UNDECAPRENYL PHOSPHATE TRANSPORTER A"/>
    <property type="match status" value="1"/>
</dbReference>
<keyword evidence="9" id="KW-1185">Reference proteome</keyword>
<sequence>METLIHEAYAAIPKHGPVVMFLAALLSCAGAPIPTSAMMLASGALIASGDMALATVFVATLVGAMIGDQIGFFAGRFGGAPLWERLRARPRLSAPLDRAAQELDKRAEIAVIISRFPLSAIGPSVNLVAGSTGVKWSRFTLGVAIGDTVWVVIYLVGGTYFADRVKALGTTMTSLLGAIAALAIAAALGHLIWRRRKG</sequence>
<evidence type="ECO:0000256" key="4">
    <source>
        <dbReference type="ARBA" id="ARBA00022989"/>
    </source>
</evidence>
<comment type="subcellular location">
    <subcellularLocation>
        <location evidence="1">Cell membrane</location>
        <topology evidence="1">Multi-pass membrane protein</topology>
    </subcellularLocation>
</comment>
<dbReference type="Pfam" id="PF09335">
    <property type="entry name" value="VTT_dom"/>
    <property type="match status" value="1"/>
</dbReference>
<dbReference type="GO" id="GO:0005886">
    <property type="term" value="C:plasma membrane"/>
    <property type="evidence" value="ECO:0007669"/>
    <property type="project" value="UniProtKB-SubCell"/>
</dbReference>
<evidence type="ECO:0000313" key="8">
    <source>
        <dbReference type="EMBL" id="QYZ71628.1"/>
    </source>
</evidence>
<reference evidence="8" key="1">
    <citation type="submission" date="2021-02" db="EMBL/GenBank/DDBJ databases">
        <title>Rhodobacter shimadae sp. nov., an aerobic anoxygenic phototrophic bacterium isolated from a hot spring.</title>
        <authorList>
            <person name="Muramatsu S."/>
            <person name="Haruta S."/>
            <person name="Hirose S."/>
            <person name="Hanada S."/>
        </authorList>
    </citation>
    <scope>NUCLEOTIDE SEQUENCE</scope>
    <source>
        <strain evidence="8">N10</strain>
    </source>
</reference>
<dbReference type="AlphaFoldDB" id="A0A8G0ZWS2"/>
<feature type="transmembrane region" description="Helical" evidence="6">
    <location>
        <begin position="174"/>
        <end position="193"/>
    </location>
</feature>
<evidence type="ECO:0000256" key="2">
    <source>
        <dbReference type="ARBA" id="ARBA00022475"/>
    </source>
</evidence>
<feature type="transmembrane region" description="Helical" evidence="6">
    <location>
        <begin position="21"/>
        <end position="46"/>
    </location>
</feature>
<dbReference type="InterPro" id="IPR051311">
    <property type="entry name" value="DedA_domain"/>
</dbReference>
<accession>A0A8G0ZWS2</accession>
<evidence type="ECO:0000259" key="7">
    <source>
        <dbReference type="Pfam" id="PF09335"/>
    </source>
</evidence>
<gene>
    <name evidence="8" type="ORF">JO391_09100</name>
</gene>
<keyword evidence="4 6" id="KW-1133">Transmembrane helix</keyword>
<dbReference type="Proteomes" id="UP000826300">
    <property type="component" value="Chromosome"/>
</dbReference>
<feature type="transmembrane region" description="Helical" evidence="6">
    <location>
        <begin position="139"/>
        <end position="162"/>
    </location>
</feature>
<protein>
    <submittedName>
        <fullName evidence="8">DedA family protein</fullName>
    </submittedName>
</protein>
<evidence type="ECO:0000256" key="5">
    <source>
        <dbReference type="ARBA" id="ARBA00023136"/>
    </source>
</evidence>
<evidence type="ECO:0000313" key="9">
    <source>
        <dbReference type="Proteomes" id="UP000826300"/>
    </source>
</evidence>
<proteinExistence type="predicted"/>
<keyword evidence="3 6" id="KW-0812">Transmembrane</keyword>
<feature type="domain" description="VTT" evidence="7">
    <location>
        <begin position="33"/>
        <end position="158"/>
    </location>
</feature>
<evidence type="ECO:0000256" key="3">
    <source>
        <dbReference type="ARBA" id="ARBA00022692"/>
    </source>
</evidence>
<name>A0A8G0ZWS2_9RHOB</name>
<dbReference type="EMBL" id="CP069370">
    <property type="protein sequence ID" value="QYZ71628.1"/>
    <property type="molecule type" value="Genomic_DNA"/>
</dbReference>
<evidence type="ECO:0000256" key="6">
    <source>
        <dbReference type="SAM" id="Phobius"/>
    </source>
</evidence>
<keyword evidence="2" id="KW-1003">Cell membrane</keyword>
<feature type="transmembrane region" description="Helical" evidence="6">
    <location>
        <begin position="52"/>
        <end position="75"/>
    </location>
</feature>
<dbReference type="RefSeq" id="WP_220664228.1">
    <property type="nucleotide sequence ID" value="NZ_CP069370.1"/>
</dbReference>
<dbReference type="PANTHER" id="PTHR42709">
    <property type="entry name" value="ALKALINE PHOSPHATASE LIKE PROTEIN"/>
    <property type="match status" value="1"/>
</dbReference>
<evidence type="ECO:0000256" key="1">
    <source>
        <dbReference type="ARBA" id="ARBA00004651"/>
    </source>
</evidence>
<organism evidence="8 9">
    <name type="scientific">Neotabrizicola shimadae</name>
    <dbReference type="NCBI Taxonomy" id="2807096"/>
    <lineage>
        <taxon>Bacteria</taxon>
        <taxon>Pseudomonadati</taxon>
        <taxon>Pseudomonadota</taxon>
        <taxon>Alphaproteobacteria</taxon>
        <taxon>Rhodobacterales</taxon>
        <taxon>Paracoccaceae</taxon>
        <taxon>Neotabrizicola</taxon>
    </lineage>
</organism>
<dbReference type="KEGG" id="nsm:JO391_09100"/>
<keyword evidence="5 6" id="KW-0472">Membrane</keyword>
<dbReference type="InterPro" id="IPR032816">
    <property type="entry name" value="VTT_dom"/>
</dbReference>